<sequence length="287" mass="31178">MQTRALETLVRILQVQSFSEAAQLQNMTLSALSMQMKALEAELDAELFDRSFRPPRLTPLGRQVAEQAKGVISAVDALHDLSTAGAGLSGAFKLGFIQSASARILPKFVTLAGEREPRATFRYRSNLSEVLTEQVVQGQLDAAIVTRVEGAAQGLHADLIASEPMGLAVPVGRSHMRVEHLSQDMPFIHFRPSTGIGKLIAASLGAGVSPKNTLVLDSIEACMECVKEGVGYTVLPLPDIRRYADARVHVVEDALEGLTRDLVMLTRDDSQAQRWRPRLLSLVRSAA</sequence>
<keyword evidence="4" id="KW-0804">Transcription</keyword>
<dbReference type="GO" id="GO:0005829">
    <property type="term" value="C:cytosol"/>
    <property type="evidence" value="ECO:0007669"/>
    <property type="project" value="TreeGrafter"/>
</dbReference>
<feature type="domain" description="HTH lysR-type" evidence="5">
    <location>
        <begin position="1"/>
        <end position="58"/>
    </location>
</feature>
<dbReference type="Proteomes" id="UP000269157">
    <property type="component" value="Unassembled WGS sequence"/>
</dbReference>
<dbReference type="PROSITE" id="PS50931">
    <property type="entry name" value="HTH_LYSR"/>
    <property type="match status" value="1"/>
</dbReference>
<evidence type="ECO:0000313" key="7">
    <source>
        <dbReference type="Proteomes" id="UP000269157"/>
    </source>
</evidence>
<proteinExistence type="inferred from homology"/>
<reference evidence="6 7" key="1">
    <citation type="submission" date="2018-10" db="EMBL/GenBank/DDBJ databases">
        <title>Genomic Encyclopedia of Archaeal and Bacterial Type Strains, Phase II (KMG-II): from individual species to whole genera.</title>
        <authorList>
            <person name="Goeker M."/>
        </authorList>
    </citation>
    <scope>NUCLEOTIDE SEQUENCE [LARGE SCALE GENOMIC DNA]</scope>
    <source>
        <strain evidence="6 7">DSM 29466</strain>
    </source>
</reference>
<dbReference type="Pfam" id="PF03466">
    <property type="entry name" value="LysR_substrate"/>
    <property type="match status" value="1"/>
</dbReference>
<evidence type="ECO:0000256" key="2">
    <source>
        <dbReference type="ARBA" id="ARBA00023015"/>
    </source>
</evidence>
<dbReference type="AlphaFoldDB" id="A0A497WRM6"/>
<comment type="caution">
    <text evidence="6">The sequence shown here is derived from an EMBL/GenBank/DDBJ whole genome shotgun (WGS) entry which is preliminary data.</text>
</comment>
<dbReference type="RefSeq" id="WP_121022956.1">
    <property type="nucleotide sequence ID" value="NZ_RCCE01000002.1"/>
</dbReference>
<evidence type="ECO:0000256" key="1">
    <source>
        <dbReference type="ARBA" id="ARBA00009437"/>
    </source>
</evidence>
<keyword evidence="7" id="KW-1185">Reference proteome</keyword>
<dbReference type="InterPro" id="IPR005119">
    <property type="entry name" value="LysR_subst-bd"/>
</dbReference>
<dbReference type="GO" id="GO:0003677">
    <property type="term" value="F:DNA binding"/>
    <property type="evidence" value="ECO:0007669"/>
    <property type="project" value="UniProtKB-KW"/>
</dbReference>
<organism evidence="6 7">
    <name type="scientific">Litoreibacter meonggei</name>
    <dbReference type="NCBI Taxonomy" id="1049199"/>
    <lineage>
        <taxon>Bacteria</taxon>
        <taxon>Pseudomonadati</taxon>
        <taxon>Pseudomonadota</taxon>
        <taxon>Alphaproteobacteria</taxon>
        <taxon>Rhodobacterales</taxon>
        <taxon>Roseobacteraceae</taxon>
        <taxon>Litoreibacter</taxon>
    </lineage>
</organism>
<dbReference type="GO" id="GO:0003700">
    <property type="term" value="F:DNA-binding transcription factor activity"/>
    <property type="evidence" value="ECO:0007669"/>
    <property type="project" value="InterPro"/>
</dbReference>
<keyword evidence="3" id="KW-0238">DNA-binding</keyword>
<evidence type="ECO:0000313" key="6">
    <source>
        <dbReference type="EMBL" id="RLJ59232.1"/>
    </source>
</evidence>
<protein>
    <submittedName>
        <fullName evidence="6">LysR family transcriptional regulator</fullName>
    </submittedName>
</protein>
<dbReference type="InterPro" id="IPR000847">
    <property type="entry name" value="LysR_HTH_N"/>
</dbReference>
<dbReference type="PANTHER" id="PTHR30419">
    <property type="entry name" value="HTH-TYPE TRANSCRIPTIONAL REGULATOR YBHD"/>
    <property type="match status" value="1"/>
</dbReference>
<evidence type="ECO:0000256" key="3">
    <source>
        <dbReference type="ARBA" id="ARBA00023125"/>
    </source>
</evidence>
<dbReference type="OrthoDB" id="9811588at2"/>
<dbReference type="SUPFAM" id="SSF53850">
    <property type="entry name" value="Periplasmic binding protein-like II"/>
    <property type="match status" value="1"/>
</dbReference>
<name>A0A497WRM6_9RHOB</name>
<evidence type="ECO:0000259" key="5">
    <source>
        <dbReference type="PROSITE" id="PS50931"/>
    </source>
</evidence>
<gene>
    <name evidence="6" type="ORF">BCF46_1379</name>
</gene>
<dbReference type="InterPro" id="IPR036388">
    <property type="entry name" value="WH-like_DNA-bd_sf"/>
</dbReference>
<dbReference type="Pfam" id="PF00126">
    <property type="entry name" value="HTH_1"/>
    <property type="match status" value="1"/>
</dbReference>
<keyword evidence="2" id="KW-0805">Transcription regulation</keyword>
<dbReference type="Gene3D" id="1.10.10.10">
    <property type="entry name" value="Winged helix-like DNA-binding domain superfamily/Winged helix DNA-binding domain"/>
    <property type="match status" value="1"/>
</dbReference>
<dbReference type="EMBL" id="RCCE01000002">
    <property type="protein sequence ID" value="RLJ59232.1"/>
    <property type="molecule type" value="Genomic_DNA"/>
</dbReference>
<dbReference type="InterPro" id="IPR036390">
    <property type="entry name" value="WH_DNA-bd_sf"/>
</dbReference>
<evidence type="ECO:0000256" key="4">
    <source>
        <dbReference type="ARBA" id="ARBA00023163"/>
    </source>
</evidence>
<accession>A0A497WRM6</accession>
<comment type="similarity">
    <text evidence="1">Belongs to the LysR transcriptional regulatory family.</text>
</comment>
<dbReference type="SUPFAM" id="SSF46785">
    <property type="entry name" value="Winged helix' DNA-binding domain"/>
    <property type="match status" value="1"/>
</dbReference>
<dbReference type="Gene3D" id="3.40.190.10">
    <property type="entry name" value="Periplasmic binding protein-like II"/>
    <property type="match status" value="2"/>
</dbReference>
<dbReference type="InterPro" id="IPR050950">
    <property type="entry name" value="HTH-type_LysR_regulators"/>
</dbReference>